<protein>
    <recommendedName>
        <fullName evidence="2">histidine kinase</fullName>
        <ecNumber evidence="2">2.7.13.3</ecNumber>
    </recommendedName>
</protein>
<dbReference type="PROSITE" id="PS50109">
    <property type="entry name" value="HIS_KIN"/>
    <property type="match status" value="1"/>
</dbReference>
<keyword evidence="3" id="KW-0472">Membrane</keyword>
<dbReference type="SMART" id="SM00387">
    <property type="entry name" value="HATPase_c"/>
    <property type="match status" value="1"/>
</dbReference>
<dbReference type="GO" id="GO:0005524">
    <property type="term" value="F:ATP binding"/>
    <property type="evidence" value="ECO:0007669"/>
    <property type="project" value="UniProtKB-KW"/>
</dbReference>
<dbReference type="SUPFAM" id="SSF55785">
    <property type="entry name" value="PYP-like sensor domain (PAS domain)"/>
    <property type="match status" value="1"/>
</dbReference>
<evidence type="ECO:0000256" key="1">
    <source>
        <dbReference type="ARBA" id="ARBA00000085"/>
    </source>
</evidence>
<dbReference type="RefSeq" id="WP_254577015.1">
    <property type="nucleotide sequence ID" value="NZ_CP100595.1"/>
</dbReference>
<dbReference type="PRINTS" id="PR00344">
    <property type="entry name" value="BCTRLSENSOR"/>
</dbReference>
<dbReference type="InterPro" id="IPR036890">
    <property type="entry name" value="HATPase_C_sf"/>
</dbReference>
<feature type="transmembrane region" description="Helical" evidence="3">
    <location>
        <begin position="335"/>
        <end position="358"/>
    </location>
</feature>
<name>A0ABY5E7W0_9BACT</name>
<dbReference type="EC" id="2.7.13.3" evidence="2"/>
<keyword evidence="6" id="KW-1185">Reference proteome</keyword>
<comment type="catalytic activity">
    <reaction evidence="1">
        <text>ATP + protein L-histidine = ADP + protein N-phospho-L-histidine.</text>
        <dbReference type="EC" id="2.7.13.3"/>
    </reaction>
</comment>
<evidence type="ECO:0000313" key="5">
    <source>
        <dbReference type="EMBL" id="UTJ06836.1"/>
    </source>
</evidence>
<evidence type="ECO:0000259" key="4">
    <source>
        <dbReference type="PROSITE" id="PS50109"/>
    </source>
</evidence>
<dbReference type="PANTHER" id="PTHR43065:SF42">
    <property type="entry name" value="TWO-COMPONENT SENSOR PPRA"/>
    <property type="match status" value="1"/>
</dbReference>
<dbReference type="InterPro" id="IPR036097">
    <property type="entry name" value="HisK_dim/P_sf"/>
</dbReference>
<sequence>MKKTLFLLLIFTTFLFSDSINKNILIINSYHKGYKWSDDIVKSIEKVFYKHTNLDINVLYMDSKKITSKEYSKNLKNLYKVQLKHRKYDLVITIDRFAYDFILDSYDELFINTKIFTVGIENFSQEKLIEKALENKVWALLEKRDLKANIKLVEKIIPSIKNLYIINDKSINATHTEPLIKELFVDFTGRYNLIYLKEDNLSSLKHRFSKPENNSAVLFIRFYKNSDGTLNKNYEISKFINDSKVPIFITDSVFKYSGVIGGKIVDLEKFGTQSGLMALDILNNKELKKVNVFDDFAYIFDSKKLDEFTIAIAQINDEYELVNKRLTFFDKHRGFINFVFIISPILIFLILGLIHNIYMRVNTQKKLRQRIDFDEVLLNAIESPIFWQDEKGRILDSNMMFCNIINVEKSHIYNKRLDEFSDNRSVKIVQKALLKYKKNSKKHSSFKLKVTSIDEKIYFIKQTTYCDSKTKKTGTVTILTDITKEKKAELERQKNQQFIIQQSKLAEIGEIFSSIAHQWKSPLVEITTIAQESFYSSSTQKSEDESYVKDIMTQVEYMNKTINDFQNFMVPSNKKTIFDVSLAIDELLKIVNHNIKYNYINLEFNYDKNINLNVLGFRNEFMQAILNIINNAKDELIKKDFNDRFIKINILNEGKNLKIQILDNAGGIKKTALKKIFKAYFSTKKEGHGIGLYMAKMIIEDKMNGELQASNANDGALFEIILEYVE</sequence>
<keyword evidence="3" id="KW-1133">Transmembrane helix</keyword>
<keyword evidence="5" id="KW-0067">ATP-binding</keyword>
<evidence type="ECO:0000256" key="2">
    <source>
        <dbReference type="ARBA" id="ARBA00012438"/>
    </source>
</evidence>
<dbReference type="PANTHER" id="PTHR43065">
    <property type="entry name" value="SENSOR HISTIDINE KINASE"/>
    <property type="match status" value="1"/>
</dbReference>
<dbReference type="Gene3D" id="1.10.287.130">
    <property type="match status" value="1"/>
</dbReference>
<dbReference type="Pfam" id="PF02518">
    <property type="entry name" value="HATPase_c"/>
    <property type="match status" value="1"/>
</dbReference>
<dbReference type="InterPro" id="IPR003594">
    <property type="entry name" value="HATPase_dom"/>
</dbReference>
<dbReference type="Gene3D" id="3.30.565.10">
    <property type="entry name" value="Histidine kinase-like ATPase, C-terminal domain"/>
    <property type="match status" value="1"/>
</dbReference>
<dbReference type="InterPro" id="IPR005467">
    <property type="entry name" value="His_kinase_dom"/>
</dbReference>
<accession>A0ABY5E7W0</accession>
<keyword evidence="3" id="KW-0812">Transmembrane</keyword>
<organism evidence="5 6">
    <name type="scientific">Arcobacter roscoffensis</name>
    <dbReference type="NCBI Taxonomy" id="2961520"/>
    <lineage>
        <taxon>Bacteria</taxon>
        <taxon>Pseudomonadati</taxon>
        <taxon>Campylobacterota</taxon>
        <taxon>Epsilonproteobacteria</taxon>
        <taxon>Campylobacterales</taxon>
        <taxon>Arcobacteraceae</taxon>
        <taxon>Arcobacter</taxon>
    </lineage>
</organism>
<dbReference type="SUPFAM" id="SSF55874">
    <property type="entry name" value="ATPase domain of HSP90 chaperone/DNA topoisomerase II/histidine kinase"/>
    <property type="match status" value="1"/>
</dbReference>
<reference evidence="5" key="1">
    <citation type="submission" date="2022-07" db="EMBL/GenBank/DDBJ databases">
        <title>Arcobacter roscoffensis sp. nov., a marine bacterium isolated from coastal seawater collected from Roscoff, France.</title>
        <authorList>
            <person name="Pascual J."/>
            <person name="Lepeaux C."/>
            <person name="Methner A."/>
            <person name="Overmann J."/>
        </authorList>
    </citation>
    <scope>NUCLEOTIDE SEQUENCE</scope>
    <source>
        <strain evidence="5">ARW1-2F2</strain>
    </source>
</reference>
<proteinExistence type="predicted"/>
<dbReference type="EMBL" id="CP100595">
    <property type="protein sequence ID" value="UTJ06836.1"/>
    <property type="molecule type" value="Genomic_DNA"/>
</dbReference>
<dbReference type="Proteomes" id="UP001060012">
    <property type="component" value="Chromosome"/>
</dbReference>
<feature type="domain" description="Histidine kinase" evidence="4">
    <location>
        <begin position="514"/>
        <end position="726"/>
    </location>
</feature>
<dbReference type="InterPro" id="IPR035965">
    <property type="entry name" value="PAS-like_dom_sf"/>
</dbReference>
<dbReference type="Gene3D" id="3.30.450.20">
    <property type="entry name" value="PAS domain"/>
    <property type="match status" value="1"/>
</dbReference>
<dbReference type="SUPFAM" id="SSF47384">
    <property type="entry name" value="Homodimeric domain of signal transducing histidine kinase"/>
    <property type="match status" value="1"/>
</dbReference>
<dbReference type="InterPro" id="IPR004358">
    <property type="entry name" value="Sig_transdc_His_kin-like_C"/>
</dbReference>
<evidence type="ECO:0000256" key="3">
    <source>
        <dbReference type="SAM" id="Phobius"/>
    </source>
</evidence>
<keyword evidence="5" id="KW-0547">Nucleotide-binding</keyword>
<evidence type="ECO:0000313" key="6">
    <source>
        <dbReference type="Proteomes" id="UP001060012"/>
    </source>
</evidence>
<gene>
    <name evidence="5" type="ORF">NJU99_01750</name>
</gene>